<evidence type="ECO:0000313" key="2">
    <source>
        <dbReference type="Proteomes" id="UP000628854"/>
    </source>
</evidence>
<dbReference type="RefSeq" id="WP_188657463.1">
    <property type="nucleotide sequence ID" value="NZ_BMKF01000003.1"/>
</dbReference>
<dbReference type="EMBL" id="BMKF01000003">
    <property type="protein sequence ID" value="GGB81338.1"/>
    <property type="molecule type" value="Genomic_DNA"/>
</dbReference>
<accession>A0ABQ1K2P7</accession>
<sequence length="96" mass="10497">MDTLPAASLADVQRPISFRRALLEPVTVKRALKVGLLVGSILVLINQGDGMIGGAIPPYWKVLLTYCVPYCVSSYSTAMFMVELGRKSSRPQRQDA</sequence>
<comment type="caution">
    <text evidence="1">The sequence shown here is derived from an EMBL/GenBank/DDBJ whole genome shotgun (WGS) entry which is preliminary data.</text>
</comment>
<reference evidence="2" key="1">
    <citation type="journal article" date="2019" name="Int. J. Syst. Evol. Microbiol.">
        <title>The Global Catalogue of Microorganisms (GCM) 10K type strain sequencing project: providing services to taxonomists for standard genome sequencing and annotation.</title>
        <authorList>
            <consortium name="The Broad Institute Genomics Platform"/>
            <consortium name="The Broad Institute Genome Sequencing Center for Infectious Disease"/>
            <person name="Wu L."/>
            <person name="Ma J."/>
        </authorList>
    </citation>
    <scope>NUCLEOTIDE SEQUENCE [LARGE SCALE GENOMIC DNA]</scope>
    <source>
        <strain evidence="2">CGMCC 1.15928</strain>
    </source>
</reference>
<protein>
    <recommendedName>
        <fullName evidence="3">Phosphoenolpyruvate protein kinase</fullName>
    </recommendedName>
</protein>
<evidence type="ECO:0000313" key="1">
    <source>
        <dbReference type="EMBL" id="GGB81338.1"/>
    </source>
</evidence>
<dbReference type="InterPro" id="IPR047700">
    <property type="entry name" value="NrtS-like"/>
</dbReference>
<evidence type="ECO:0008006" key="3">
    <source>
        <dbReference type="Google" id="ProtNLM"/>
    </source>
</evidence>
<proteinExistence type="predicted"/>
<gene>
    <name evidence="1" type="ORF">GCM10011503_32660</name>
</gene>
<keyword evidence="2" id="KW-1185">Reference proteome</keyword>
<organism evidence="1 2">
    <name type="scientific">Henriciella pelagia</name>
    <dbReference type="NCBI Taxonomy" id="1977912"/>
    <lineage>
        <taxon>Bacteria</taxon>
        <taxon>Pseudomonadati</taxon>
        <taxon>Pseudomonadota</taxon>
        <taxon>Alphaproteobacteria</taxon>
        <taxon>Hyphomonadales</taxon>
        <taxon>Hyphomonadaceae</taxon>
        <taxon>Henriciella</taxon>
    </lineage>
</organism>
<dbReference type="NCBIfam" id="NF038050">
    <property type="entry name" value="NrtS"/>
    <property type="match status" value="1"/>
</dbReference>
<name>A0ABQ1K2P7_9PROT</name>
<dbReference type="Proteomes" id="UP000628854">
    <property type="component" value="Unassembled WGS sequence"/>
</dbReference>